<evidence type="ECO:0000256" key="1">
    <source>
        <dbReference type="ARBA" id="ARBA00022737"/>
    </source>
</evidence>
<evidence type="ECO:0000256" key="2">
    <source>
        <dbReference type="PROSITE-ProRule" id="PRU00708"/>
    </source>
</evidence>
<proteinExistence type="predicted"/>
<dbReference type="AlphaFoldDB" id="A0A834FXH6"/>
<dbReference type="Gene3D" id="1.25.40.10">
    <property type="entry name" value="Tetratricopeptide repeat domain"/>
    <property type="match status" value="1"/>
</dbReference>
<protein>
    <recommendedName>
        <fullName evidence="5">Pentatricopeptide repeat-containing protein</fullName>
    </recommendedName>
</protein>
<accession>A0A834FXH6</accession>
<evidence type="ECO:0008006" key="5">
    <source>
        <dbReference type="Google" id="ProtNLM"/>
    </source>
</evidence>
<evidence type="ECO:0000313" key="3">
    <source>
        <dbReference type="EMBL" id="KAF7116190.1"/>
    </source>
</evidence>
<dbReference type="PROSITE" id="PS51375">
    <property type="entry name" value="PPR"/>
    <property type="match status" value="1"/>
</dbReference>
<name>A0A834FXH6_RHOSS</name>
<dbReference type="Proteomes" id="UP000626092">
    <property type="component" value="Unassembled WGS sequence"/>
</dbReference>
<dbReference type="InterPro" id="IPR002885">
    <property type="entry name" value="PPR_rpt"/>
</dbReference>
<evidence type="ECO:0000313" key="4">
    <source>
        <dbReference type="Proteomes" id="UP000626092"/>
    </source>
</evidence>
<organism evidence="3 4">
    <name type="scientific">Rhododendron simsii</name>
    <name type="common">Sims's rhododendron</name>
    <dbReference type="NCBI Taxonomy" id="118357"/>
    <lineage>
        <taxon>Eukaryota</taxon>
        <taxon>Viridiplantae</taxon>
        <taxon>Streptophyta</taxon>
        <taxon>Embryophyta</taxon>
        <taxon>Tracheophyta</taxon>
        <taxon>Spermatophyta</taxon>
        <taxon>Magnoliopsida</taxon>
        <taxon>eudicotyledons</taxon>
        <taxon>Gunneridae</taxon>
        <taxon>Pentapetalae</taxon>
        <taxon>asterids</taxon>
        <taxon>Ericales</taxon>
        <taxon>Ericaceae</taxon>
        <taxon>Ericoideae</taxon>
        <taxon>Rhodoreae</taxon>
        <taxon>Rhododendron</taxon>
    </lineage>
</organism>
<gene>
    <name evidence="3" type="ORF">RHSIM_RhsimUnG0036400</name>
</gene>
<reference evidence="3" key="1">
    <citation type="submission" date="2019-11" db="EMBL/GenBank/DDBJ databases">
        <authorList>
            <person name="Liu Y."/>
            <person name="Hou J."/>
            <person name="Li T.-Q."/>
            <person name="Guan C.-H."/>
            <person name="Wu X."/>
            <person name="Wu H.-Z."/>
            <person name="Ling F."/>
            <person name="Zhang R."/>
            <person name="Shi X.-G."/>
            <person name="Ren J.-P."/>
            <person name="Chen E.-F."/>
            <person name="Sun J.-M."/>
        </authorList>
    </citation>
    <scope>NUCLEOTIDE SEQUENCE</scope>
    <source>
        <strain evidence="3">Adult_tree_wgs_1</strain>
        <tissue evidence="3">Leaves</tissue>
    </source>
</reference>
<keyword evidence="1" id="KW-0677">Repeat</keyword>
<keyword evidence="4" id="KW-1185">Reference proteome</keyword>
<dbReference type="InterPro" id="IPR011990">
    <property type="entry name" value="TPR-like_helical_dom_sf"/>
</dbReference>
<comment type="caution">
    <text evidence="3">The sequence shown here is derived from an EMBL/GenBank/DDBJ whole genome shotgun (WGS) entry which is preliminary data.</text>
</comment>
<sequence>MSEPDVVSWNALALGYDQLGHGSEAKKVFDDVENKGIRLNRVSCNGMIAKDVLARLSSFLLSKNWGLETETSGPTDNA</sequence>
<dbReference type="EMBL" id="WJXA01000090">
    <property type="protein sequence ID" value="KAF7116190.1"/>
    <property type="molecule type" value="Genomic_DNA"/>
</dbReference>
<dbReference type="OrthoDB" id="185373at2759"/>
<feature type="repeat" description="PPR" evidence="2">
    <location>
        <begin position="5"/>
        <end position="39"/>
    </location>
</feature>